<feature type="compositionally biased region" description="Low complexity" evidence="1">
    <location>
        <begin position="46"/>
        <end position="63"/>
    </location>
</feature>
<evidence type="ECO:0000256" key="1">
    <source>
        <dbReference type="SAM" id="MobiDB-lite"/>
    </source>
</evidence>
<feature type="compositionally biased region" description="Pro residues" evidence="1">
    <location>
        <begin position="35"/>
        <end position="45"/>
    </location>
</feature>
<sequence>MYCDESEWFSWPWMRPSSLCGRAGSRGVSAGPLPGARPRPGPRPRSSPGSPARRCAAASRPLLPCCPPPAGARPSPPPCSGGGGTGRVKGRGGARAGPRAWGWRASGHLALGLRLLAAAFAELRLQPLVLRRQVLQLLLQRRPLRLHAVQQVAVDVVLRADGRGSRTRRGAAEPPPSPSPAAAHLRLELHHALPQLAALGQSLGLA</sequence>
<accession>A0A8D1D847</accession>
<dbReference type="Ensembl" id="ENSSSCT00040005499.1">
    <property type="protein sequence ID" value="ENSSSCP00040002021.1"/>
    <property type="gene ID" value="ENSSSCG00040004228.1"/>
</dbReference>
<feature type="region of interest" description="Disordered" evidence="1">
    <location>
        <begin position="24"/>
        <end position="98"/>
    </location>
</feature>
<organism evidence="2 3">
    <name type="scientific">Sus scrofa</name>
    <name type="common">Pig</name>
    <dbReference type="NCBI Taxonomy" id="9823"/>
    <lineage>
        <taxon>Eukaryota</taxon>
        <taxon>Metazoa</taxon>
        <taxon>Chordata</taxon>
        <taxon>Craniata</taxon>
        <taxon>Vertebrata</taxon>
        <taxon>Euteleostomi</taxon>
        <taxon>Mammalia</taxon>
        <taxon>Eutheria</taxon>
        <taxon>Laurasiatheria</taxon>
        <taxon>Artiodactyla</taxon>
        <taxon>Suina</taxon>
        <taxon>Suidae</taxon>
        <taxon>Sus</taxon>
    </lineage>
</organism>
<dbReference type="Proteomes" id="UP000694722">
    <property type="component" value="Unplaced"/>
</dbReference>
<dbReference type="AlphaFoldDB" id="A0A8D1D847"/>
<feature type="compositionally biased region" description="Pro residues" evidence="1">
    <location>
        <begin position="64"/>
        <end position="79"/>
    </location>
</feature>
<reference evidence="2" key="1">
    <citation type="submission" date="2025-08" db="UniProtKB">
        <authorList>
            <consortium name="Ensembl"/>
        </authorList>
    </citation>
    <scope>IDENTIFICATION</scope>
</reference>
<feature type="compositionally biased region" description="Gly residues" evidence="1">
    <location>
        <begin position="80"/>
        <end position="95"/>
    </location>
</feature>
<proteinExistence type="predicted"/>
<protein>
    <submittedName>
        <fullName evidence="2">Uncharacterized protein</fullName>
    </submittedName>
</protein>
<name>A0A8D1D847_PIG</name>
<evidence type="ECO:0000313" key="3">
    <source>
        <dbReference type="Proteomes" id="UP000694722"/>
    </source>
</evidence>
<evidence type="ECO:0000313" key="2">
    <source>
        <dbReference type="Ensembl" id="ENSSSCP00040002021.1"/>
    </source>
</evidence>